<dbReference type="InterPro" id="IPR007197">
    <property type="entry name" value="rSAM"/>
</dbReference>
<evidence type="ECO:0000256" key="8">
    <source>
        <dbReference type="ARBA" id="ARBA00023014"/>
    </source>
</evidence>
<dbReference type="InterPro" id="IPR012839">
    <property type="entry name" value="Organic_radical_activase"/>
</dbReference>
<dbReference type="GO" id="GO:0051539">
    <property type="term" value="F:4 iron, 4 sulfur cluster binding"/>
    <property type="evidence" value="ECO:0007669"/>
    <property type="project" value="UniProtKB-UniRule"/>
</dbReference>
<evidence type="ECO:0000256" key="5">
    <source>
        <dbReference type="ARBA" id="ARBA00022723"/>
    </source>
</evidence>
<comment type="subcellular location">
    <subcellularLocation>
        <location evidence="9">Cytoplasm</location>
    </subcellularLocation>
</comment>
<dbReference type="AlphaFoldDB" id="A0A2J0KSL0"/>
<dbReference type="InterPro" id="IPR012838">
    <property type="entry name" value="PFL1_activating"/>
</dbReference>
<organism evidence="11 12">
    <name type="scientific">Candidatus Aquitaenariimonas noxiae</name>
    <dbReference type="NCBI Taxonomy" id="1974741"/>
    <lineage>
        <taxon>Bacteria</taxon>
        <taxon>Pseudomonadati</taxon>
        <taxon>Candidatus Omnitrophota</taxon>
        <taxon>Candidatus Aquitaenariimonas</taxon>
    </lineage>
</organism>
<evidence type="ECO:0000256" key="9">
    <source>
        <dbReference type="RuleBase" id="RU362053"/>
    </source>
</evidence>
<dbReference type="PROSITE" id="PS51918">
    <property type="entry name" value="RADICAL_SAM"/>
    <property type="match status" value="1"/>
</dbReference>
<comment type="similarity">
    <text evidence="2 9">Belongs to the organic radical-activating enzymes family.</text>
</comment>
<dbReference type="EMBL" id="PEWV01000060">
    <property type="protein sequence ID" value="PIU41385.1"/>
    <property type="molecule type" value="Genomic_DNA"/>
</dbReference>
<dbReference type="PROSITE" id="PS01087">
    <property type="entry name" value="RADICAL_ACTIVATING"/>
    <property type="match status" value="1"/>
</dbReference>
<evidence type="ECO:0000256" key="1">
    <source>
        <dbReference type="ARBA" id="ARBA00002918"/>
    </source>
</evidence>
<reference evidence="11 12" key="1">
    <citation type="submission" date="2017-09" db="EMBL/GenBank/DDBJ databases">
        <title>Depth-based differentiation of microbial function through sediment-hosted aquifers and enrichment of novel symbionts in the deep terrestrial subsurface.</title>
        <authorList>
            <person name="Probst A.J."/>
            <person name="Ladd B."/>
            <person name="Jarett J.K."/>
            <person name="Geller-Mcgrath D.E."/>
            <person name="Sieber C.M."/>
            <person name="Emerson J.B."/>
            <person name="Anantharaman K."/>
            <person name="Thomas B.C."/>
            <person name="Malmstrom R."/>
            <person name="Stieglmeier M."/>
            <person name="Klingl A."/>
            <person name="Woyke T."/>
            <person name="Ryan C.M."/>
            <person name="Banfield J.F."/>
        </authorList>
    </citation>
    <scope>NUCLEOTIDE SEQUENCE [LARGE SCALE GENOMIC DNA]</scope>
    <source>
        <strain evidence="11">CG07_land_8_20_14_0_80_42_15</strain>
    </source>
</reference>
<keyword evidence="5 9" id="KW-0479">Metal-binding</keyword>
<dbReference type="GO" id="GO:0005737">
    <property type="term" value="C:cytoplasm"/>
    <property type="evidence" value="ECO:0007669"/>
    <property type="project" value="UniProtKB-SubCell"/>
</dbReference>
<dbReference type="Gene3D" id="3.20.20.70">
    <property type="entry name" value="Aldolase class I"/>
    <property type="match status" value="1"/>
</dbReference>
<name>A0A2J0KSL0_9BACT</name>
<comment type="cofactor">
    <cofactor evidence="9">
        <name>[4Fe-4S] cluster</name>
        <dbReference type="ChEBI" id="CHEBI:49883"/>
    </cofactor>
    <text evidence="9">Binds 1 [4Fe-4S] cluster. The cluster is coordinated with 3 cysteines and an exchangeable S-adenosyl-L-methionine.</text>
</comment>
<keyword evidence="6 9" id="KW-0560">Oxidoreductase</keyword>
<comment type="function">
    <text evidence="9">Activation of pyruvate formate-lyase under anaerobic conditions by generation of an organic free radical, using S-adenosylmethionine and reduced flavodoxin as cosubstrates to produce 5'-deoxy-adenosine.</text>
</comment>
<evidence type="ECO:0000256" key="2">
    <source>
        <dbReference type="ARBA" id="ARBA00009777"/>
    </source>
</evidence>
<evidence type="ECO:0000256" key="7">
    <source>
        <dbReference type="ARBA" id="ARBA00023004"/>
    </source>
</evidence>
<keyword evidence="7 9" id="KW-0408">Iron</keyword>
<evidence type="ECO:0000256" key="3">
    <source>
        <dbReference type="ARBA" id="ARBA00022485"/>
    </source>
</evidence>
<dbReference type="PANTHER" id="PTHR30352:SF5">
    <property type="entry name" value="PYRUVATE FORMATE-LYASE 1-ACTIVATING ENZYME"/>
    <property type="match status" value="1"/>
</dbReference>
<keyword evidence="11" id="KW-0456">Lyase</keyword>
<evidence type="ECO:0000256" key="6">
    <source>
        <dbReference type="ARBA" id="ARBA00023002"/>
    </source>
</evidence>
<dbReference type="InterPro" id="IPR034457">
    <property type="entry name" value="Organic_radical-activating"/>
</dbReference>
<protein>
    <recommendedName>
        <fullName evidence="9">Pyruvate formate-lyase-activating enzyme</fullName>
        <ecNumber evidence="9">1.97.1.4</ecNumber>
    </recommendedName>
</protein>
<keyword evidence="8 9" id="KW-0411">Iron-sulfur</keyword>
<dbReference type="SUPFAM" id="SSF102114">
    <property type="entry name" value="Radical SAM enzymes"/>
    <property type="match status" value="1"/>
</dbReference>
<dbReference type="InterPro" id="IPR058240">
    <property type="entry name" value="rSAM_sf"/>
</dbReference>
<sequence length="248" mass="28342">MKACKKKEKLARVHSIETFGAHEGPGIRFVLFLQGCRARCLYCQNPDTWGLRSGKAMTAAEIFAKLKRCLPYINSSNGGVTISGGEPLLQMDFLTDFLKRCKDNKIHTAIDTSAFYNLGDKPKLKSLLSVTDLFIVDIKAAFEGLHEKLTGRKLGQVIEFLQILEKNKKDYWIRYVLVPGLNDSKKDMEGLRNILKNLKFCRKFEFLPYHTLGKHKWEYLDLKYPLADVKPATSENLKNGYELLNYIA</sequence>
<keyword evidence="3 9" id="KW-0004">4Fe-4S</keyword>
<dbReference type="PIRSF" id="PIRSF000371">
    <property type="entry name" value="PFL_act_enz"/>
    <property type="match status" value="1"/>
</dbReference>
<dbReference type="SFLD" id="SFLDS00029">
    <property type="entry name" value="Radical_SAM"/>
    <property type="match status" value="1"/>
</dbReference>
<evidence type="ECO:0000259" key="10">
    <source>
        <dbReference type="PROSITE" id="PS51918"/>
    </source>
</evidence>
<dbReference type="GO" id="GO:0046872">
    <property type="term" value="F:metal ion binding"/>
    <property type="evidence" value="ECO:0007669"/>
    <property type="project" value="UniProtKB-UniRule"/>
</dbReference>
<gene>
    <name evidence="11" type="primary">pflA</name>
    <name evidence="11" type="ORF">COS99_05855</name>
</gene>
<comment type="caution">
    <text evidence="11">The sequence shown here is derived from an EMBL/GenBank/DDBJ whole genome shotgun (WGS) entry which is preliminary data.</text>
</comment>
<feature type="domain" description="Radical SAM core" evidence="10">
    <location>
        <begin position="22"/>
        <end position="248"/>
    </location>
</feature>
<accession>A0A2J0KSL0</accession>
<keyword evidence="4 9" id="KW-0949">S-adenosyl-L-methionine</keyword>
<dbReference type="InterPro" id="IPR013785">
    <property type="entry name" value="Aldolase_TIM"/>
</dbReference>
<dbReference type="Proteomes" id="UP000230052">
    <property type="component" value="Unassembled WGS sequence"/>
</dbReference>
<dbReference type="CDD" id="cd01335">
    <property type="entry name" value="Radical_SAM"/>
    <property type="match status" value="1"/>
</dbReference>
<dbReference type="GO" id="GO:0043365">
    <property type="term" value="F:[formate-C-acetyltransferase]-activating enzyme activity"/>
    <property type="evidence" value="ECO:0007669"/>
    <property type="project" value="UniProtKB-UniRule"/>
</dbReference>
<dbReference type="GO" id="GO:0016829">
    <property type="term" value="F:lyase activity"/>
    <property type="evidence" value="ECO:0007669"/>
    <property type="project" value="UniProtKB-KW"/>
</dbReference>
<dbReference type="InterPro" id="IPR001989">
    <property type="entry name" value="Radical_activat_CS"/>
</dbReference>
<dbReference type="SFLD" id="SFLDG01066">
    <property type="entry name" value="organic_radical-activating_enz"/>
    <property type="match status" value="1"/>
</dbReference>
<comment type="catalytic activity">
    <reaction evidence="9">
        <text>glycyl-[formate C-acetyltransferase] + reduced [flavodoxin] + S-adenosyl-L-methionine = glycin-2-yl radical-[formate C-acetyltransferase] + semiquinone [flavodoxin] + 5'-deoxyadenosine + L-methionine + H(+)</text>
        <dbReference type="Rhea" id="RHEA:19225"/>
        <dbReference type="Rhea" id="RHEA-COMP:10622"/>
        <dbReference type="Rhea" id="RHEA-COMP:12190"/>
        <dbReference type="Rhea" id="RHEA-COMP:12191"/>
        <dbReference type="Rhea" id="RHEA-COMP:14480"/>
        <dbReference type="ChEBI" id="CHEBI:15378"/>
        <dbReference type="ChEBI" id="CHEBI:17319"/>
        <dbReference type="ChEBI" id="CHEBI:29947"/>
        <dbReference type="ChEBI" id="CHEBI:32722"/>
        <dbReference type="ChEBI" id="CHEBI:57618"/>
        <dbReference type="ChEBI" id="CHEBI:57844"/>
        <dbReference type="ChEBI" id="CHEBI:59789"/>
        <dbReference type="ChEBI" id="CHEBI:140311"/>
        <dbReference type="EC" id="1.97.1.4"/>
    </reaction>
</comment>
<dbReference type="EC" id="1.97.1.4" evidence="9"/>
<dbReference type="NCBIfam" id="TIGR02493">
    <property type="entry name" value="PFLA"/>
    <property type="match status" value="1"/>
</dbReference>
<evidence type="ECO:0000313" key="12">
    <source>
        <dbReference type="Proteomes" id="UP000230052"/>
    </source>
</evidence>
<dbReference type="Pfam" id="PF04055">
    <property type="entry name" value="Radical_SAM"/>
    <property type="match status" value="1"/>
</dbReference>
<comment type="function">
    <text evidence="1">Activation of pyruvate formate-lyase 1 under anaerobic conditions by generation of an organic free radical, using S-adenosylmethionine and reduced flavodoxin as cosubstrates to produce 5'-deoxy-adenosine.</text>
</comment>
<dbReference type="PANTHER" id="PTHR30352">
    <property type="entry name" value="PYRUVATE FORMATE-LYASE-ACTIVATING ENZYME"/>
    <property type="match status" value="1"/>
</dbReference>
<keyword evidence="11" id="KW-0670">Pyruvate</keyword>
<keyword evidence="9" id="KW-0963">Cytoplasm</keyword>
<evidence type="ECO:0000256" key="4">
    <source>
        <dbReference type="ARBA" id="ARBA00022691"/>
    </source>
</evidence>
<evidence type="ECO:0000313" key="11">
    <source>
        <dbReference type="EMBL" id="PIU41385.1"/>
    </source>
</evidence>
<proteinExistence type="inferred from homology"/>